<evidence type="ECO:0000256" key="7">
    <source>
        <dbReference type="ARBA" id="ARBA00022800"/>
    </source>
</evidence>
<evidence type="ECO:0000256" key="5">
    <source>
        <dbReference type="ARBA" id="ARBA00022723"/>
    </source>
</evidence>
<keyword evidence="7" id="KW-0692">RNA repair</keyword>
<dbReference type="Gene3D" id="3.30.460.10">
    <property type="entry name" value="Beta Polymerase, domain 2"/>
    <property type="match status" value="2"/>
</dbReference>
<dbReference type="Gene3D" id="1.10.3090.10">
    <property type="entry name" value="cca-adding enzyme, domain 2"/>
    <property type="match status" value="1"/>
</dbReference>
<comment type="similarity">
    <text evidence="11">Belongs to the tRNA nucleotidyltransferase/poly(A) polymerase family.</text>
</comment>
<accession>Q30ZL6</accession>
<evidence type="ECO:0000313" key="15">
    <source>
        <dbReference type="Proteomes" id="UP000002710"/>
    </source>
</evidence>
<dbReference type="GO" id="GO:0008033">
    <property type="term" value="P:tRNA processing"/>
    <property type="evidence" value="ECO:0007669"/>
    <property type="project" value="UniProtKB-KW"/>
</dbReference>
<dbReference type="GO" id="GO:0005524">
    <property type="term" value="F:ATP binding"/>
    <property type="evidence" value="ECO:0007669"/>
    <property type="project" value="UniProtKB-KW"/>
</dbReference>
<dbReference type="InterPro" id="IPR043519">
    <property type="entry name" value="NT_sf"/>
</dbReference>
<keyword evidence="5" id="KW-0479">Metal-binding</keyword>
<dbReference type="GO" id="GO:0016779">
    <property type="term" value="F:nucleotidyltransferase activity"/>
    <property type="evidence" value="ECO:0007669"/>
    <property type="project" value="UniProtKB-KW"/>
</dbReference>
<dbReference type="GO" id="GO:0003723">
    <property type="term" value="F:RNA binding"/>
    <property type="evidence" value="ECO:0007669"/>
    <property type="project" value="UniProtKB-KW"/>
</dbReference>
<evidence type="ECO:0000256" key="4">
    <source>
        <dbReference type="ARBA" id="ARBA00022695"/>
    </source>
</evidence>
<evidence type="ECO:0000256" key="6">
    <source>
        <dbReference type="ARBA" id="ARBA00022741"/>
    </source>
</evidence>
<proteinExistence type="inferred from homology"/>
<dbReference type="EMBL" id="CP000112">
    <property type="protein sequence ID" value="ABB38880.2"/>
    <property type="molecule type" value="Genomic_DNA"/>
</dbReference>
<keyword evidence="3" id="KW-0819">tRNA processing</keyword>
<keyword evidence="8" id="KW-0067">ATP-binding</keyword>
<keyword evidence="4 14" id="KW-0548">Nucleotidyltransferase</keyword>
<keyword evidence="2 11" id="KW-0808">Transferase</keyword>
<organism evidence="14 15">
    <name type="scientific">Oleidesulfovibrio alaskensis (strain ATCC BAA-1058 / DSM 17464 / G20)</name>
    <name type="common">Desulfovibrio alaskensis</name>
    <dbReference type="NCBI Taxonomy" id="207559"/>
    <lineage>
        <taxon>Bacteria</taxon>
        <taxon>Pseudomonadati</taxon>
        <taxon>Thermodesulfobacteriota</taxon>
        <taxon>Desulfovibrionia</taxon>
        <taxon>Desulfovibrionales</taxon>
        <taxon>Desulfovibrionaceae</taxon>
        <taxon>Oleidesulfovibrio</taxon>
    </lineage>
</organism>
<keyword evidence="9" id="KW-0460">Magnesium</keyword>
<evidence type="ECO:0000256" key="2">
    <source>
        <dbReference type="ARBA" id="ARBA00022679"/>
    </source>
</evidence>
<dbReference type="PANTHER" id="PTHR47545">
    <property type="entry name" value="MULTIFUNCTIONAL CCA PROTEIN"/>
    <property type="match status" value="1"/>
</dbReference>
<keyword evidence="15" id="KW-1185">Reference proteome</keyword>
<dbReference type="SUPFAM" id="SSF81301">
    <property type="entry name" value="Nucleotidyltransferase"/>
    <property type="match status" value="1"/>
</dbReference>
<dbReference type="Proteomes" id="UP000002710">
    <property type="component" value="Chromosome"/>
</dbReference>
<evidence type="ECO:0000313" key="14">
    <source>
        <dbReference type="EMBL" id="ABB38880.2"/>
    </source>
</evidence>
<evidence type="ECO:0000256" key="3">
    <source>
        <dbReference type="ARBA" id="ARBA00022694"/>
    </source>
</evidence>
<keyword evidence="10 11" id="KW-0694">RNA-binding</keyword>
<dbReference type="GO" id="GO:0042245">
    <property type="term" value="P:RNA repair"/>
    <property type="evidence" value="ECO:0007669"/>
    <property type="project" value="UniProtKB-KW"/>
</dbReference>
<evidence type="ECO:0000259" key="12">
    <source>
        <dbReference type="Pfam" id="PF01743"/>
    </source>
</evidence>
<dbReference type="InterPro" id="IPR032828">
    <property type="entry name" value="PolyA_RNA-bd"/>
</dbReference>
<evidence type="ECO:0000256" key="1">
    <source>
        <dbReference type="ARBA" id="ARBA00001946"/>
    </source>
</evidence>
<feature type="domain" description="tRNA nucleotidyltransferase/poly(A) polymerase RNA and SrmB- binding" evidence="13">
    <location>
        <begin position="129"/>
        <end position="191"/>
    </location>
</feature>
<feature type="domain" description="Poly A polymerase head" evidence="12">
    <location>
        <begin position="4"/>
        <end position="33"/>
    </location>
</feature>
<dbReference type="Pfam" id="PF01743">
    <property type="entry name" value="PolyA_pol"/>
    <property type="match status" value="1"/>
</dbReference>
<evidence type="ECO:0000259" key="13">
    <source>
        <dbReference type="Pfam" id="PF12627"/>
    </source>
</evidence>
<gene>
    <name evidence="14" type="ordered locus">Dde_2083</name>
</gene>
<dbReference type="KEGG" id="dde:Dde_2083"/>
<keyword evidence="6" id="KW-0547">Nucleotide-binding</keyword>
<evidence type="ECO:0000256" key="11">
    <source>
        <dbReference type="RuleBase" id="RU003953"/>
    </source>
</evidence>
<dbReference type="HOGENOM" id="CLU_015961_1_1_7"/>
<dbReference type="SUPFAM" id="SSF81891">
    <property type="entry name" value="Poly A polymerase C-terminal region-like"/>
    <property type="match status" value="1"/>
</dbReference>
<dbReference type="Pfam" id="PF12627">
    <property type="entry name" value="PolyA_pol_RNAbd"/>
    <property type="match status" value="1"/>
</dbReference>
<dbReference type="GO" id="GO:0046872">
    <property type="term" value="F:metal ion binding"/>
    <property type="evidence" value="ECO:0007669"/>
    <property type="project" value="UniProtKB-KW"/>
</dbReference>
<reference evidence="14 15" key="1">
    <citation type="journal article" date="2011" name="J. Bacteriol.">
        <title>Complete genome sequence and updated annotation of Desulfovibrio alaskensis G20.</title>
        <authorList>
            <person name="Hauser L.J."/>
            <person name="Land M.L."/>
            <person name="Brown S.D."/>
            <person name="Larimer F."/>
            <person name="Keller K.L."/>
            <person name="Rapp-Giles B.J."/>
            <person name="Price M.N."/>
            <person name="Lin M."/>
            <person name="Bruce D.C."/>
            <person name="Detter J.C."/>
            <person name="Tapia R."/>
            <person name="Han C.S."/>
            <person name="Goodwin L.A."/>
            <person name="Cheng J.F."/>
            <person name="Pitluck S."/>
            <person name="Copeland A."/>
            <person name="Lucas S."/>
            <person name="Nolan M."/>
            <person name="Lapidus A.L."/>
            <person name="Palumbo A.V."/>
            <person name="Wall J.D."/>
        </authorList>
    </citation>
    <scope>NUCLEOTIDE SEQUENCE [LARGE SCALE GENOMIC DNA]</scope>
    <source>
        <strain evidence="15">ATCC BAA 1058 / DSM 17464 / G20</strain>
    </source>
</reference>
<dbReference type="STRING" id="207559.Dde_2083"/>
<name>Q30ZL6_OLEA2</name>
<evidence type="ECO:0000256" key="8">
    <source>
        <dbReference type="ARBA" id="ARBA00022840"/>
    </source>
</evidence>
<evidence type="ECO:0000256" key="10">
    <source>
        <dbReference type="ARBA" id="ARBA00022884"/>
    </source>
</evidence>
<dbReference type="AlphaFoldDB" id="Q30ZL6"/>
<dbReference type="PANTHER" id="PTHR47545:SF1">
    <property type="entry name" value="MULTIFUNCTIONAL CCA PROTEIN"/>
    <property type="match status" value="1"/>
</dbReference>
<protein>
    <submittedName>
        <fullName evidence="14">Polynucleotide adenylyltransferase region</fullName>
    </submittedName>
</protein>
<dbReference type="eggNOG" id="COG0617">
    <property type="taxonomic scope" value="Bacteria"/>
</dbReference>
<evidence type="ECO:0000256" key="9">
    <source>
        <dbReference type="ARBA" id="ARBA00022842"/>
    </source>
</evidence>
<comment type="cofactor">
    <cofactor evidence="1">
        <name>Mg(2+)</name>
        <dbReference type="ChEBI" id="CHEBI:18420"/>
    </cofactor>
</comment>
<dbReference type="InterPro" id="IPR050124">
    <property type="entry name" value="tRNA_CCA-adding_enzyme"/>
</dbReference>
<sequence>MQTFLVGGAVRDMLLGRTPREYDYVFSGSLEEFLLRHKTARRAGTQFSIAIYNGLEFAPMRGKTIHEDLASRDFTVNAMALDADGRLFAHPEALRDLALHRLSPASSHALADDPVRLFRAARFTATLPGFHISADLKRAMRAEAGSGKIMDAAPERIGSEIHKVLHSARPGNFLRTLNEADCLTAWLQEFAPAEEDAAALHRTADIMDRAAGVPMAVWMALCHDLNTGATQSPLPAAAPTPVRKQPQHHAAAPAARRFAMRIKAPNSFVRAAEVAASCHKEGMHYPALKAESRVSLLMRLHLAALLDDFFTFILAVTGSDFRRPAAEELDILLRVKLPPDQQGRGPESGRLLHRMRCEALQSR</sequence>
<dbReference type="InterPro" id="IPR002646">
    <property type="entry name" value="PolA_pol_head_dom"/>
</dbReference>